<reference evidence="2 3" key="2">
    <citation type="journal article" date="2011" name="Mol. Biol. Evol.">
        <title>Unity in variety--the pan-genome of the Chlamydiae.</title>
        <authorList>
            <person name="Collingro A."/>
            <person name="Tischler P."/>
            <person name="Weinmaier T."/>
            <person name="Penz T."/>
            <person name="Heinz E."/>
            <person name="Brunham R.C."/>
            <person name="Read T.D."/>
            <person name="Bavoil P.M."/>
            <person name="Sachse K."/>
            <person name="Kahane S."/>
            <person name="Friedman M.G."/>
            <person name="Rattei T."/>
            <person name="Myers G.S."/>
            <person name="Horn M."/>
        </authorList>
    </citation>
    <scope>NUCLEOTIDE SEQUENCE [LARGE SCALE GENOMIC DNA]</scope>
    <source>
        <strain evidence="3">ATCC VR-1471 / Z</strain>
    </source>
</reference>
<gene>
    <name evidence="2" type="ordered locus">SNE_A05530</name>
</gene>
<evidence type="ECO:0000313" key="3">
    <source>
        <dbReference type="Proteomes" id="UP000000496"/>
    </source>
</evidence>
<reference key="1">
    <citation type="journal article" date="2011" name="Mol. Biol. Evol.">
        <title>Unity in variety -- the pan-genome of the Chlamydiae.</title>
        <authorList>
            <person name="Collingro A."/>
            <person name="Tischler P."/>
            <person name="Weinmaier T."/>
            <person name="Penz T."/>
            <person name="Heinz E."/>
            <person name="Brunham R.C."/>
            <person name="Read T.D."/>
            <person name="Bavoil P.M."/>
            <person name="Sachse K."/>
            <person name="Kahane S."/>
            <person name="Friedman M.G."/>
            <person name="Rattei T."/>
            <person name="Myers G.S.A."/>
            <person name="Horn M."/>
        </authorList>
    </citation>
    <scope>NUCLEOTIDE SEQUENCE</scope>
    <source>
        <strain>Z</strain>
    </source>
</reference>
<evidence type="ECO:0000256" key="1">
    <source>
        <dbReference type="SAM" id="Phobius"/>
    </source>
</evidence>
<dbReference type="STRING" id="331113.SNE_A05530"/>
<accession>F8L6T2</accession>
<dbReference type="HOGENOM" id="CLU_507957_0_0_0"/>
<keyword evidence="1" id="KW-0812">Transmembrane</keyword>
<sequence length="536" mass="61196">MENSPISSHLTNYLPPLKELTFRTVAYGATSLLLGRVDPVVLFISTFNAVTVSFAAQFSKKEDKDLKKGIIALVSLAASTFIAVKAAPALVGRATLAFAQDIAWKLFLFNTIGETALFSLPYFAKWDAPKLPETVDDLDKLTEKNFLYMRNHFAGYAAMSTEVFLHFTDKLLKLEKPDLFPNPPETAQDIQNLDAFSIRLMHAHPDYMNLKNAKIEITSPLWEALYLRFIDEGLTLPLDDFDKHTSKTLLHIRDNFEKYTSMDSKTFGSFVKKLETLGQEDIFPKPPKSVEEIEQLDPFAVRYAHAFPDEMNTEISAMKSGTKPLWEALHTRFFEQGLSLPRGDTIENVRKENKGYYHIKIDPLPSLEQVQGFSINKLSWLYCQIGVKFEVFATYSINDQIALNKIFDEKFKSTWHYSPTMANIADLSDESAKELDAYYSQIIAKENHRFLCLPMDVKNALNERLTKLTLRLASFGTTYKIPDIEDFKKPQVATTWHEYFTNNPAEWAKVDKARQEAFNKLFKGKNLAEIAITHKD</sequence>
<dbReference type="EMBL" id="FR872582">
    <property type="protein sequence ID" value="CCB88430.1"/>
    <property type="molecule type" value="Genomic_DNA"/>
</dbReference>
<dbReference type="KEGG" id="sng:SNE_A05530"/>
<keyword evidence="1" id="KW-0472">Membrane</keyword>
<name>F8L6T2_SIMNZ</name>
<organism evidence="2 3">
    <name type="scientific">Simkania negevensis (strain ATCC VR-1471 / DSM 27360 / Z)</name>
    <dbReference type="NCBI Taxonomy" id="331113"/>
    <lineage>
        <taxon>Bacteria</taxon>
        <taxon>Pseudomonadati</taxon>
        <taxon>Chlamydiota</taxon>
        <taxon>Chlamydiia</taxon>
        <taxon>Parachlamydiales</taxon>
        <taxon>Simkaniaceae</taxon>
        <taxon>Simkania</taxon>
    </lineage>
</organism>
<dbReference type="AlphaFoldDB" id="F8L6T2"/>
<keyword evidence="3" id="KW-1185">Reference proteome</keyword>
<protein>
    <submittedName>
        <fullName evidence="2">Uncharacterized protein</fullName>
    </submittedName>
</protein>
<feature type="transmembrane region" description="Helical" evidence="1">
    <location>
        <begin position="40"/>
        <end position="58"/>
    </location>
</feature>
<feature type="transmembrane region" description="Helical" evidence="1">
    <location>
        <begin position="70"/>
        <end position="90"/>
    </location>
</feature>
<keyword evidence="1" id="KW-1133">Transmembrane helix</keyword>
<proteinExistence type="predicted"/>
<dbReference type="Proteomes" id="UP000000496">
    <property type="component" value="Chromosome gsn.131"/>
</dbReference>
<evidence type="ECO:0000313" key="2">
    <source>
        <dbReference type="EMBL" id="CCB88430.1"/>
    </source>
</evidence>
<dbReference type="RefSeq" id="WP_013942897.1">
    <property type="nucleotide sequence ID" value="NC_015713.1"/>
</dbReference>